<dbReference type="EMBL" id="FAXN01000015">
    <property type="protein sequence ID" value="CUV65055.1"/>
    <property type="molecule type" value="Genomic_DNA"/>
</dbReference>
<evidence type="ECO:0000313" key="1">
    <source>
        <dbReference type="EMBL" id="CUV65055.1"/>
    </source>
</evidence>
<dbReference type="InterPro" id="IPR007463">
    <property type="entry name" value="DUF507"/>
</dbReference>
<dbReference type="AlphaFoldDB" id="A0A0S4XL69"/>
<evidence type="ECO:0008006" key="2">
    <source>
        <dbReference type="Google" id="ProtNLM"/>
    </source>
</evidence>
<accession>A0A0S4XL69</accession>
<gene>
    <name evidence="1" type="ORF">BN3087_170008</name>
</gene>
<name>A0A0S4XL69_9BACT</name>
<dbReference type="Pfam" id="PF04368">
    <property type="entry name" value="DUF507"/>
    <property type="match status" value="1"/>
</dbReference>
<protein>
    <recommendedName>
        <fullName evidence="2">Competence protein</fullName>
    </recommendedName>
</protein>
<sequence>MRLKPNQTRYVASKIGIDLANAPFVKLPKGKDTVVEVCKEIIDENLKKEFALDQKVKEVMADYMEQIEFQSADERQLFFMIKKKLAPEFGIIMNYDDRYNDLAHTILDELYENYLAEYDVNENQIRNIIFKAFKSFAQSYEEIDDIVYRKIRAMKKDVLPGSEDYELLYERLYQEELIRRGML</sequence>
<reference evidence="1" key="1">
    <citation type="submission" date="2015-11" db="EMBL/GenBank/DDBJ databases">
        <authorList>
            <person name="Zhang Y."/>
            <person name="Guo Z."/>
        </authorList>
    </citation>
    <scope>NUCLEOTIDE SEQUENCE</scope>
    <source>
        <strain evidence="1">BN30871</strain>
    </source>
</reference>
<organism evidence="1">
    <name type="scientific">Sulfurovum sp. enrichment culture clone C5</name>
    <dbReference type="NCBI Taxonomy" id="497650"/>
    <lineage>
        <taxon>Bacteria</taxon>
        <taxon>Pseudomonadati</taxon>
        <taxon>Campylobacterota</taxon>
        <taxon>Epsilonproteobacteria</taxon>
        <taxon>Campylobacterales</taxon>
        <taxon>Sulfurovaceae</taxon>
        <taxon>Sulfurovum</taxon>
        <taxon>environmental samples</taxon>
    </lineage>
</organism>
<proteinExistence type="predicted"/>